<dbReference type="InterPro" id="IPR010542">
    <property type="entry name" value="Vert_HSTF_C"/>
</dbReference>
<evidence type="ECO:0000256" key="7">
    <source>
        <dbReference type="ARBA" id="ARBA00023163"/>
    </source>
</evidence>
<evidence type="ECO:0000256" key="6">
    <source>
        <dbReference type="ARBA" id="ARBA00023159"/>
    </source>
</evidence>
<dbReference type="PANTHER" id="PTHR10015:SF427">
    <property type="entry name" value="HEAT SHOCK FACTOR PROTEIN"/>
    <property type="match status" value="1"/>
</dbReference>
<feature type="compositionally biased region" description="Polar residues" evidence="11">
    <location>
        <begin position="625"/>
        <end position="637"/>
    </location>
</feature>
<dbReference type="InterPro" id="IPR036390">
    <property type="entry name" value="WH_DNA-bd_sf"/>
</dbReference>
<feature type="domain" description="HSF-type DNA-binding" evidence="12">
    <location>
        <begin position="53"/>
        <end position="77"/>
    </location>
</feature>
<dbReference type="GO" id="GO:0003700">
    <property type="term" value="F:DNA-binding transcription factor activity"/>
    <property type="evidence" value="ECO:0007669"/>
    <property type="project" value="InterPro"/>
</dbReference>
<feature type="compositionally biased region" description="Low complexity" evidence="11">
    <location>
        <begin position="434"/>
        <end position="444"/>
    </location>
</feature>
<dbReference type="GO" id="GO:0005634">
    <property type="term" value="C:nucleus"/>
    <property type="evidence" value="ECO:0007669"/>
    <property type="project" value="UniProtKB-SubCell"/>
</dbReference>
<dbReference type="FunFam" id="1.10.10.10:FF:000027">
    <property type="entry name" value="Heat shock transcription factor 1"/>
    <property type="match status" value="1"/>
</dbReference>
<reference evidence="13" key="1">
    <citation type="journal article" date="2016" name="Ticks Tick Borne Dis.">
        <title>De novo assembly and annotation of the salivary gland transcriptome of Rhipicephalus appendiculatus male and female ticks during blood feeding.</title>
        <authorList>
            <person name="de Castro M.H."/>
            <person name="de Klerk D."/>
            <person name="Pienaar R."/>
            <person name="Latif A.A."/>
            <person name="Rees D.J."/>
            <person name="Mans B.J."/>
        </authorList>
    </citation>
    <scope>NUCLEOTIDE SEQUENCE</scope>
    <source>
        <tissue evidence="13">Salivary glands</tissue>
    </source>
</reference>
<feature type="region of interest" description="Disordered" evidence="11">
    <location>
        <begin position="590"/>
        <end position="659"/>
    </location>
</feature>
<evidence type="ECO:0000256" key="8">
    <source>
        <dbReference type="ARBA" id="ARBA00023242"/>
    </source>
</evidence>
<feature type="compositionally biased region" description="Polar residues" evidence="11">
    <location>
        <begin position="341"/>
        <end position="355"/>
    </location>
</feature>
<sequence>MHTTEVGVSNVPAFLVKLWKLVEDEKCNDLISWSSTGRSFIIHNQIQFAKDLLPLYFKHSNMASFIRQLNMYGFRKVANIDQGLRTEREEIEFFHDFFVRGQECLLGLIKRKVPSSRAGAHGPEDGQAHSEVLKELLTNAGNMHERQEQMDQLLADMKKENEALWREVARLRQKHIKQQQIVEKLIQFLITMVQANRNITVKRKMPLMLHDSPSSTSKRPRLTKGAFITDYQPGSSQYSEGPVIHDVTDLMEDLGDTDSTIVSEPMTSAQSPRAALVSTPLTPAQSSASPAACSDLDAVPVVSSPLSTEDVMEPLCLLDPLQDAQSSDVLPCDIEEVVDSTAPSPQDPHVTSSKGLQEPVLKTSQVVTPAASTIKLVTSPIPDFSSDLIGEEDTPLLGDKQTTNGTSDVLNSCVMLEDLPNFAGSVRSPATVPTSTLATSSTELAAEKSSRQKENAADSASSRGMQVALQDKNSGTTKLFADHVESIDCDLDWLQDQLSGGGLNLDTSTLMGVCPEWTGLLLGSPKLFSPEDTLTSRLGDLATENRSSDAVGNELVQYTPSLLDLGIEECSSFQPVSELLLSDDDELPSSSAALNAANSEPSAPRSSSLGTCEQSHSSQSASPSFLFQHNLKSVSPTKSRSAGKKGTSSGRKRRGGIKK</sequence>
<dbReference type="SUPFAM" id="SSF46785">
    <property type="entry name" value="Winged helix' DNA-binding domain"/>
    <property type="match status" value="1"/>
</dbReference>
<dbReference type="SMART" id="SM00415">
    <property type="entry name" value="HSF"/>
    <property type="match status" value="1"/>
</dbReference>
<feature type="compositionally biased region" description="Basic and acidic residues" evidence="11">
    <location>
        <begin position="445"/>
        <end position="456"/>
    </location>
</feature>
<comment type="similarity">
    <text evidence="2 9">Belongs to the HSF family.</text>
</comment>
<keyword evidence="6" id="KW-0010">Activator</keyword>
<dbReference type="PROSITE" id="PS00434">
    <property type="entry name" value="HSF_DOMAIN"/>
    <property type="match status" value="1"/>
</dbReference>
<evidence type="ECO:0000256" key="9">
    <source>
        <dbReference type="RuleBase" id="RU004020"/>
    </source>
</evidence>
<keyword evidence="3" id="KW-0805">Transcription regulation</keyword>
<dbReference type="GO" id="GO:0043565">
    <property type="term" value="F:sequence-specific DNA binding"/>
    <property type="evidence" value="ECO:0007669"/>
    <property type="project" value="InterPro"/>
</dbReference>
<evidence type="ECO:0000259" key="12">
    <source>
        <dbReference type="PROSITE" id="PS00434"/>
    </source>
</evidence>
<accession>A0A131Z3W8</accession>
<dbReference type="Pfam" id="PF06546">
    <property type="entry name" value="Vert_HS_TF"/>
    <property type="match status" value="1"/>
</dbReference>
<dbReference type="PANTHER" id="PTHR10015">
    <property type="entry name" value="HEAT SHOCK TRANSCRIPTION FACTOR"/>
    <property type="match status" value="1"/>
</dbReference>
<dbReference type="PRINTS" id="PR00056">
    <property type="entry name" value="HSFDOMAIN"/>
</dbReference>
<keyword evidence="8" id="KW-0539">Nucleus</keyword>
<dbReference type="InterPro" id="IPR000232">
    <property type="entry name" value="HSF_DNA-bd"/>
</dbReference>
<keyword evidence="7" id="KW-0804">Transcription</keyword>
<evidence type="ECO:0000256" key="1">
    <source>
        <dbReference type="ARBA" id="ARBA00004123"/>
    </source>
</evidence>
<feature type="compositionally biased region" description="Low complexity" evidence="11">
    <location>
        <begin position="615"/>
        <end position="624"/>
    </location>
</feature>
<dbReference type="EMBL" id="GEDV01003411">
    <property type="protein sequence ID" value="JAP85146.1"/>
    <property type="molecule type" value="Transcribed_RNA"/>
</dbReference>
<name>A0A131Z3W8_RHIAP</name>
<dbReference type="Pfam" id="PF00447">
    <property type="entry name" value="HSF_DNA-bind"/>
    <property type="match status" value="1"/>
</dbReference>
<dbReference type="AlphaFoldDB" id="A0A131Z3W8"/>
<feature type="compositionally biased region" description="Polar residues" evidence="11">
    <location>
        <begin position="604"/>
        <end position="614"/>
    </location>
</feature>
<keyword evidence="10" id="KW-0175">Coiled coil</keyword>
<evidence type="ECO:0000256" key="11">
    <source>
        <dbReference type="SAM" id="MobiDB-lite"/>
    </source>
</evidence>
<evidence type="ECO:0000256" key="10">
    <source>
        <dbReference type="SAM" id="Coils"/>
    </source>
</evidence>
<proteinExistence type="inferred from homology"/>
<evidence type="ECO:0000313" key="13">
    <source>
        <dbReference type="EMBL" id="JAP85146.1"/>
    </source>
</evidence>
<evidence type="ECO:0000256" key="2">
    <source>
        <dbReference type="ARBA" id="ARBA00006403"/>
    </source>
</evidence>
<evidence type="ECO:0000256" key="3">
    <source>
        <dbReference type="ARBA" id="ARBA00023015"/>
    </source>
</evidence>
<keyword evidence="5" id="KW-0238">DNA-binding</keyword>
<dbReference type="InterPro" id="IPR036388">
    <property type="entry name" value="WH-like_DNA-bd_sf"/>
</dbReference>
<organism evidence="13">
    <name type="scientific">Rhipicephalus appendiculatus</name>
    <name type="common">Brown ear tick</name>
    <dbReference type="NCBI Taxonomy" id="34631"/>
    <lineage>
        <taxon>Eukaryota</taxon>
        <taxon>Metazoa</taxon>
        <taxon>Ecdysozoa</taxon>
        <taxon>Arthropoda</taxon>
        <taxon>Chelicerata</taxon>
        <taxon>Arachnida</taxon>
        <taxon>Acari</taxon>
        <taxon>Parasitiformes</taxon>
        <taxon>Ixodida</taxon>
        <taxon>Ixodoidea</taxon>
        <taxon>Ixodidae</taxon>
        <taxon>Rhipicephalinae</taxon>
        <taxon>Rhipicephalus</taxon>
        <taxon>Rhipicephalus</taxon>
    </lineage>
</organism>
<comment type="subcellular location">
    <subcellularLocation>
        <location evidence="1">Nucleus</location>
    </subcellularLocation>
</comment>
<feature type="coiled-coil region" evidence="10">
    <location>
        <begin position="143"/>
        <end position="174"/>
    </location>
</feature>
<evidence type="ECO:0000256" key="4">
    <source>
        <dbReference type="ARBA" id="ARBA00023016"/>
    </source>
</evidence>
<feature type="compositionally biased region" description="Low complexity" evidence="11">
    <location>
        <begin position="638"/>
        <end position="649"/>
    </location>
</feature>
<evidence type="ECO:0000256" key="5">
    <source>
        <dbReference type="ARBA" id="ARBA00023125"/>
    </source>
</evidence>
<keyword evidence="4 13" id="KW-0346">Stress response</keyword>
<feature type="region of interest" description="Disordered" evidence="11">
    <location>
        <begin position="426"/>
        <end position="468"/>
    </location>
</feature>
<protein>
    <submittedName>
        <fullName evidence="13">Heat shock transcription factor 1</fullName>
    </submittedName>
</protein>
<feature type="compositionally biased region" description="Low complexity" evidence="11">
    <location>
        <begin position="590"/>
        <end position="603"/>
    </location>
</feature>
<feature type="region of interest" description="Disordered" evidence="11">
    <location>
        <begin position="338"/>
        <end position="357"/>
    </location>
</feature>
<dbReference type="Gene3D" id="1.10.10.10">
    <property type="entry name" value="Winged helix-like DNA-binding domain superfamily/Winged helix DNA-binding domain"/>
    <property type="match status" value="1"/>
</dbReference>
<feature type="compositionally biased region" description="Basic residues" evidence="11">
    <location>
        <begin position="650"/>
        <end position="659"/>
    </location>
</feature>